<accession>A0A4Z2EIF7</accession>
<dbReference type="AlphaFoldDB" id="A0A4Z2EIF7"/>
<feature type="compositionally biased region" description="Basic and acidic residues" evidence="1">
    <location>
        <begin position="83"/>
        <end position="151"/>
    </location>
</feature>
<evidence type="ECO:0000313" key="3">
    <source>
        <dbReference type="Proteomes" id="UP000314294"/>
    </source>
</evidence>
<protein>
    <submittedName>
        <fullName evidence="2">Sickle tail</fullName>
    </submittedName>
</protein>
<name>A0A4Z2EIF7_9TELE</name>
<feature type="region of interest" description="Disordered" evidence="1">
    <location>
        <begin position="62"/>
        <end position="159"/>
    </location>
</feature>
<dbReference type="GO" id="GO:0005737">
    <property type="term" value="C:cytoplasm"/>
    <property type="evidence" value="ECO:0007669"/>
    <property type="project" value="TreeGrafter"/>
</dbReference>
<dbReference type="PANTHER" id="PTHR22741:SF10">
    <property type="entry name" value="COILED-COIL DOMAIN-CONTAINING PROTEIN CG32809"/>
    <property type="match status" value="1"/>
</dbReference>
<evidence type="ECO:0000313" key="2">
    <source>
        <dbReference type="EMBL" id="TNN28727.1"/>
    </source>
</evidence>
<dbReference type="OrthoDB" id="6022652at2759"/>
<reference evidence="2 3" key="1">
    <citation type="submission" date="2019-03" db="EMBL/GenBank/DDBJ databases">
        <title>First draft genome of Liparis tanakae, snailfish: a comprehensive survey of snailfish specific genes.</title>
        <authorList>
            <person name="Kim W."/>
            <person name="Song I."/>
            <person name="Jeong J.-H."/>
            <person name="Kim D."/>
            <person name="Kim S."/>
            <person name="Ryu S."/>
            <person name="Song J.Y."/>
            <person name="Lee S.K."/>
        </authorList>
    </citation>
    <scope>NUCLEOTIDE SEQUENCE [LARGE SCALE GENOMIC DNA]</scope>
    <source>
        <tissue evidence="2">Muscle</tissue>
    </source>
</reference>
<dbReference type="PANTHER" id="PTHR22741">
    <property type="entry name" value="P140CAP/SNIP-RELATED"/>
    <property type="match status" value="1"/>
</dbReference>
<gene>
    <name evidence="2" type="ORF">EYF80_061124</name>
</gene>
<organism evidence="2 3">
    <name type="scientific">Liparis tanakae</name>
    <name type="common">Tanaka's snailfish</name>
    <dbReference type="NCBI Taxonomy" id="230148"/>
    <lineage>
        <taxon>Eukaryota</taxon>
        <taxon>Metazoa</taxon>
        <taxon>Chordata</taxon>
        <taxon>Craniata</taxon>
        <taxon>Vertebrata</taxon>
        <taxon>Euteleostomi</taxon>
        <taxon>Actinopterygii</taxon>
        <taxon>Neopterygii</taxon>
        <taxon>Teleostei</taxon>
        <taxon>Neoteleostei</taxon>
        <taxon>Acanthomorphata</taxon>
        <taxon>Eupercaria</taxon>
        <taxon>Perciformes</taxon>
        <taxon>Cottioidei</taxon>
        <taxon>Cottales</taxon>
        <taxon>Liparidae</taxon>
        <taxon>Liparis</taxon>
    </lineage>
</organism>
<dbReference type="Proteomes" id="UP000314294">
    <property type="component" value="Unassembled WGS sequence"/>
</dbReference>
<dbReference type="InterPro" id="IPR051825">
    <property type="entry name" value="SRCIN1"/>
</dbReference>
<evidence type="ECO:0000256" key="1">
    <source>
        <dbReference type="SAM" id="MobiDB-lite"/>
    </source>
</evidence>
<comment type="caution">
    <text evidence="2">The sequence shown here is derived from an EMBL/GenBank/DDBJ whole genome shotgun (WGS) entry which is preliminary data.</text>
</comment>
<dbReference type="EMBL" id="SRLO01006522">
    <property type="protein sequence ID" value="TNN28727.1"/>
    <property type="molecule type" value="Genomic_DNA"/>
</dbReference>
<keyword evidence="3" id="KW-1185">Reference proteome</keyword>
<sequence>MPEPVGPASLEALLVASFPQLLSLKMLQSPNMAVYIKEPDRNVYYDLQDVRNIPSHSCVKVYHRDAPRHGRPAATQPRVSQETGDRRQETGDRRQETRDKRQETGDRRQETGDRRQETRDKRQETGDRRQETGDKRQETRDKRQETGDRRRVVGCLSII</sequence>
<proteinExistence type="predicted"/>